<dbReference type="EMBL" id="CADCUS010000223">
    <property type="protein sequence ID" value="CAA9401803.1"/>
    <property type="molecule type" value="Genomic_DNA"/>
</dbReference>
<feature type="non-terminal residue" evidence="2">
    <location>
        <position position="1"/>
    </location>
</feature>
<feature type="compositionally biased region" description="Basic residues" evidence="1">
    <location>
        <begin position="1"/>
        <end position="24"/>
    </location>
</feature>
<feature type="compositionally biased region" description="Low complexity" evidence="1">
    <location>
        <begin position="198"/>
        <end position="207"/>
    </location>
</feature>
<protein>
    <submittedName>
        <fullName evidence="2">Two-component transcriptional response regulator, LuxR family</fullName>
    </submittedName>
</protein>
<accession>A0A6J4P1N5</accession>
<feature type="compositionally biased region" description="Basic residues" evidence="1">
    <location>
        <begin position="82"/>
        <end position="111"/>
    </location>
</feature>
<evidence type="ECO:0000256" key="1">
    <source>
        <dbReference type="SAM" id="MobiDB-lite"/>
    </source>
</evidence>
<proteinExistence type="predicted"/>
<feature type="compositionally biased region" description="Low complexity" evidence="1">
    <location>
        <begin position="112"/>
        <end position="125"/>
    </location>
</feature>
<reference evidence="2" key="1">
    <citation type="submission" date="2020-02" db="EMBL/GenBank/DDBJ databases">
        <authorList>
            <person name="Meier V. D."/>
        </authorList>
    </citation>
    <scope>NUCLEOTIDE SEQUENCE</scope>
    <source>
        <strain evidence="2">AVDCRST_MAG66</strain>
    </source>
</reference>
<feature type="compositionally biased region" description="Low complexity" evidence="1">
    <location>
        <begin position="180"/>
        <end position="190"/>
    </location>
</feature>
<sequence length="207" mass="21842">DPRAGRRRPPRRPRRAARRARRGAGHAGGGRGRARRRGAGADPRRGARRRAHGPADARDGRRRGDRGPAPGGAGRPGPRADHVRHRPRRAPRHRGGRHRLPAQGHPARRAAARGPCGPPWRGGALARRRGPPDGSGAPPRVRRPVGARDRGAAAGRSGVDQPRDGPGPVHQRGHGEDPPAARLRQAGGARPRLRGRRGLPAGAAGGL</sequence>
<feature type="non-terminal residue" evidence="2">
    <location>
        <position position="207"/>
    </location>
</feature>
<evidence type="ECO:0000313" key="2">
    <source>
        <dbReference type="EMBL" id="CAA9401803.1"/>
    </source>
</evidence>
<dbReference type="AlphaFoldDB" id="A0A6J4P1N5"/>
<organism evidence="2">
    <name type="scientific">uncultured Pseudonocardia sp</name>
    <dbReference type="NCBI Taxonomy" id="211455"/>
    <lineage>
        <taxon>Bacteria</taxon>
        <taxon>Bacillati</taxon>
        <taxon>Actinomycetota</taxon>
        <taxon>Actinomycetes</taxon>
        <taxon>Pseudonocardiales</taxon>
        <taxon>Pseudonocardiaceae</taxon>
        <taxon>Pseudonocardia</taxon>
        <taxon>environmental samples</taxon>
    </lineage>
</organism>
<feature type="region of interest" description="Disordered" evidence="1">
    <location>
        <begin position="1"/>
        <end position="207"/>
    </location>
</feature>
<gene>
    <name evidence="2" type="ORF">AVDCRST_MAG66-1503</name>
</gene>
<name>A0A6J4P1N5_9PSEU</name>